<feature type="binding site" evidence="7">
    <location>
        <position position="148"/>
    </location>
    <ligand>
        <name>a 1,2-diacyl-sn-glycero-3-phospho-(1'-sn-glycerol)</name>
        <dbReference type="ChEBI" id="CHEBI:64716"/>
    </ligand>
</feature>
<dbReference type="UniPathway" id="UPA00664"/>
<comment type="pathway">
    <text evidence="7">Protein modification; lipoprotein biosynthesis (diacylglyceryl transfer).</text>
</comment>
<feature type="transmembrane region" description="Helical" evidence="7">
    <location>
        <begin position="213"/>
        <end position="233"/>
    </location>
</feature>
<name>A0A3P1CQV5_9BACT</name>
<dbReference type="GO" id="GO:0008961">
    <property type="term" value="F:phosphatidylglycerol-prolipoprotein diacylglyceryl transferase activity"/>
    <property type="evidence" value="ECO:0007669"/>
    <property type="project" value="UniProtKB-UniRule"/>
</dbReference>
<comment type="catalytic activity">
    <reaction evidence="7">
        <text>L-cysteinyl-[prolipoprotein] + a 1,2-diacyl-sn-glycero-3-phospho-(1'-sn-glycerol) = an S-1,2-diacyl-sn-glyceryl-L-cysteinyl-[prolipoprotein] + sn-glycerol 1-phosphate + H(+)</text>
        <dbReference type="Rhea" id="RHEA:56712"/>
        <dbReference type="Rhea" id="RHEA-COMP:14679"/>
        <dbReference type="Rhea" id="RHEA-COMP:14680"/>
        <dbReference type="ChEBI" id="CHEBI:15378"/>
        <dbReference type="ChEBI" id="CHEBI:29950"/>
        <dbReference type="ChEBI" id="CHEBI:57685"/>
        <dbReference type="ChEBI" id="CHEBI:64716"/>
        <dbReference type="ChEBI" id="CHEBI:140658"/>
        <dbReference type="EC" id="2.5.1.145"/>
    </reaction>
</comment>
<evidence type="ECO:0000256" key="3">
    <source>
        <dbReference type="ARBA" id="ARBA00022679"/>
    </source>
</evidence>
<dbReference type="EMBL" id="RQJP01000002">
    <property type="protein sequence ID" value="RRB15638.1"/>
    <property type="molecule type" value="Genomic_DNA"/>
</dbReference>
<keyword evidence="2 7" id="KW-1003">Cell membrane</keyword>
<evidence type="ECO:0000256" key="7">
    <source>
        <dbReference type="HAMAP-Rule" id="MF_01147"/>
    </source>
</evidence>
<comment type="similarity">
    <text evidence="1 7">Belongs to the Lgt family.</text>
</comment>
<comment type="caution">
    <text evidence="8">The sequence shown here is derived from an EMBL/GenBank/DDBJ whole genome shotgun (WGS) entry which is preliminary data.</text>
</comment>
<gene>
    <name evidence="7 8" type="primary">lgt</name>
    <name evidence="8" type="ORF">EHT87_12050</name>
</gene>
<accession>A0A3P1CQV5</accession>
<dbReference type="HAMAP" id="MF_01147">
    <property type="entry name" value="Lgt"/>
    <property type="match status" value="1"/>
</dbReference>
<evidence type="ECO:0000256" key="5">
    <source>
        <dbReference type="ARBA" id="ARBA00022989"/>
    </source>
</evidence>
<keyword evidence="9" id="KW-1185">Reference proteome</keyword>
<organism evidence="8 9">
    <name type="scientific">Larkinella knui</name>
    <dbReference type="NCBI Taxonomy" id="2025310"/>
    <lineage>
        <taxon>Bacteria</taxon>
        <taxon>Pseudomonadati</taxon>
        <taxon>Bacteroidota</taxon>
        <taxon>Cytophagia</taxon>
        <taxon>Cytophagales</taxon>
        <taxon>Spirosomataceae</taxon>
        <taxon>Larkinella</taxon>
    </lineage>
</organism>
<feature type="transmembrane region" description="Helical" evidence="7">
    <location>
        <begin position="25"/>
        <end position="47"/>
    </location>
</feature>
<feature type="transmembrane region" description="Helical" evidence="7">
    <location>
        <begin position="253"/>
        <end position="271"/>
    </location>
</feature>
<dbReference type="InterPro" id="IPR001640">
    <property type="entry name" value="Lgt"/>
</dbReference>
<evidence type="ECO:0000256" key="6">
    <source>
        <dbReference type="ARBA" id="ARBA00023136"/>
    </source>
</evidence>
<feature type="transmembrane region" description="Helical" evidence="7">
    <location>
        <begin position="99"/>
        <end position="120"/>
    </location>
</feature>
<keyword evidence="8" id="KW-0449">Lipoprotein</keyword>
<dbReference type="Pfam" id="PF01790">
    <property type="entry name" value="LGT"/>
    <property type="match status" value="1"/>
</dbReference>
<feature type="transmembrane region" description="Helical" evidence="7">
    <location>
        <begin position="132"/>
        <end position="150"/>
    </location>
</feature>
<comment type="subcellular location">
    <subcellularLocation>
        <location evidence="7">Cell membrane</location>
        <topology evidence="7">Multi-pass membrane protein</topology>
    </subcellularLocation>
</comment>
<evidence type="ECO:0000256" key="4">
    <source>
        <dbReference type="ARBA" id="ARBA00022692"/>
    </source>
</evidence>
<evidence type="ECO:0000256" key="1">
    <source>
        <dbReference type="ARBA" id="ARBA00007150"/>
    </source>
</evidence>
<dbReference type="NCBIfam" id="TIGR00544">
    <property type="entry name" value="lgt"/>
    <property type="match status" value="1"/>
</dbReference>
<feature type="transmembrane region" description="Helical" evidence="7">
    <location>
        <begin position="59"/>
        <end position="79"/>
    </location>
</feature>
<evidence type="ECO:0000313" key="8">
    <source>
        <dbReference type="EMBL" id="RRB15638.1"/>
    </source>
</evidence>
<dbReference type="EC" id="2.5.1.145" evidence="7"/>
<dbReference type="Proteomes" id="UP000274271">
    <property type="component" value="Unassembled WGS sequence"/>
</dbReference>
<dbReference type="GO" id="GO:0042158">
    <property type="term" value="P:lipoprotein biosynthetic process"/>
    <property type="evidence" value="ECO:0007669"/>
    <property type="project" value="UniProtKB-UniRule"/>
</dbReference>
<dbReference type="PANTHER" id="PTHR30589:SF0">
    <property type="entry name" value="PHOSPHATIDYLGLYCEROL--PROLIPOPROTEIN DIACYLGLYCERYL TRANSFERASE"/>
    <property type="match status" value="1"/>
</dbReference>
<sequence length="282" mass="32113">MLVFIIWDMDPRVYTLKIFGSEWPIAWYSLLFAASFLCGQQVMRYVYKREHKPVADVEILTLYVVMATVVGARLGHYLFYEWELLISAPGQWFKSMVSLPFRGLASHGATLAILVALYLYSRKRSGQRFLWVVDRMVIVASLSGVLIRLGNLMNSEIYGKPTNLPWGFVFVRETDPELLPIVPRHPTQVYEALFCVVLLGLTGYLWKQKRHQLPEGFITGVFLVLLFSFRFLVEFLKTSQESFENSLALNMGQLLSIPVVLTGIVILILVNKKSGPVLMAKG</sequence>
<keyword evidence="6 7" id="KW-0472">Membrane</keyword>
<proteinExistence type="inferred from homology"/>
<dbReference type="OrthoDB" id="871140at2"/>
<dbReference type="GO" id="GO:0005886">
    <property type="term" value="C:plasma membrane"/>
    <property type="evidence" value="ECO:0007669"/>
    <property type="project" value="UniProtKB-SubCell"/>
</dbReference>
<reference evidence="8 9" key="1">
    <citation type="submission" date="2018-11" db="EMBL/GenBank/DDBJ databases">
        <authorList>
            <person name="Zhou Z."/>
            <person name="Wang G."/>
        </authorList>
    </citation>
    <scope>NUCLEOTIDE SEQUENCE [LARGE SCALE GENOMIC DNA]</scope>
    <source>
        <strain evidence="8 9">KCTC42998</strain>
    </source>
</reference>
<evidence type="ECO:0000256" key="2">
    <source>
        <dbReference type="ARBA" id="ARBA00022475"/>
    </source>
</evidence>
<keyword evidence="5 7" id="KW-1133">Transmembrane helix</keyword>
<dbReference type="AlphaFoldDB" id="A0A3P1CQV5"/>
<feature type="transmembrane region" description="Helical" evidence="7">
    <location>
        <begin position="188"/>
        <end position="206"/>
    </location>
</feature>
<evidence type="ECO:0000313" key="9">
    <source>
        <dbReference type="Proteomes" id="UP000274271"/>
    </source>
</evidence>
<keyword evidence="3 7" id="KW-0808">Transferase</keyword>
<protein>
    <recommendedName>
        <fullName evidence="7">Phosphatidylglycerol--prolipoprotein diacylglyceryl transferase</fullName>
        <ecNumber evidence="7">2.5.1.145</ecNumber>
    </recommendedName>
</protein>
<dbReference type="PANTHER" id="PTHR30589">
    <property type="entry name" value="PROLIPOPROTEIN DIACYLGLYCERYL TRANSFERASE"/>
    <property type="match status" value="1"/>
</dbReference>
<keyword evidence="4 7" id="KW-0812">Transmembrane</keyword>
<comment type="function">
    <text evidence="7">Catalyzes the transfer of the diacylglyceryl group from phosphatidylglycerol to the sulfhydryl group of the N-terminal cysteine of a prolipoprotein, the first step in the formation of mature lipoproteins.</text>
</comment>